<evidence type="ECO:0000313" key="4">
    <source>
        <dbReference type="EMBL" id="MBG9378218.1"/>
    </source>
</evidence>
<dbReference type="RefSeq" id="WP_196992261.1">
    <property type="nucleotide sequence ID" value="NZ_JADWYR010000002.1"/>
</dbReference>
<accession>A0A931MD72</accession>
<gene>
    <name evidence="4" type="ORF">I5907_18410</name>
</gene>
<dbReference type="GO" id="GO:0016747">
    <property type="term" value="F:acyltransferase activity, transferring groups other than amino-acyl groups"/>
    <property type="evidence" value="ECO:0007669"/>
    <property type="project" value="InterPro"/>
</dbReference>
<comment type="caution">
    <text evidence="4">The sequence shown here is derived from an EMBL/GenBank/DDBJ whole genome shotgun (WGS) entry which is preliminary data.</text>
</comment>
<keyword evidence="1" id="KW-0808">Transferase</keyword>
<protein>
    <submittedName>
        <fullName evidence="4">GNAT family N-acetyltransferase</fullName>
    </submittedName>
</protein>
<dbReference type="InterPro" id="IPR050832">
    <property type="entry name" value="Bact_Acetyltransf"/>
</dbReference>
<dbReference type="Gene3D" id="3.40.630.30">
    <property type="match status" value="1"/>
</dbReference>
<reference evidence="4" key="1">
    <citation type="submission" date="2020-11" db="EMBL/GenBank/DDBJ databases">
        <title>Bacterial whole genome sequence for Panacibacter sp. DH6.</title>
        <authorList>
            <person name="Le V."/>
            <person name="Ko S."/>
            <person name="Ahn C.-Y."/>
            <person name="Oh H.-M."/>
        </authorList>
    </citation>
    <scope>NUCLEOTIDE SEQUENCE</scope>
    <source>
        <strain evidence="4">DH6</strain>
    </source>
</reference>
<feature type="domain" description="N-acetyltransferase" evidence="3">
    <location>
        <begin position="4"/>
        <end position="156"/>
    </location>
</feature>
<evidence type="ECO:0000256" key="2">
    <source>
        <dbReference type="ARBA" id="ARBA00023315"/>
    </source>
</evidence>
<evidence type="ECO:0000259" key="3">
    <source>
        <dbReference type="PROSITE" id="PS51186"/>
    </source>
</evidence>
<dbReference type="PANTHER" id="PTHR43877">
    <property type="entry name" value="AMINOALKYLPHOSPHONATE N-ACETYLTRANSFERASE-RELATED-RELATED"/>
    <property type="match status" value="1"/>
</dbReference>
<dbReference type="CDD" id="cd04301">
    <property type="entry name" value="NAT_SF"/>
    <property type="match status" value="1"/>
</dbReference>
<sequence>MNTVATRYATLEDLNTLLQFEQGVIAAERPFDETLKEGAINYYDLQELILSEDAAVVVATMNTEIIASGYAKIVQAKAFYKFSHYAYLGFMYVKPAYRGKGINQLVLQQLSSWALSKNITELRLEVYSDNLPAIHAYRKAGFKPDLTTMRMEIQPT</sequence>
<name>A0A931MD72_9BACT</name>
<dbReference type="Pfam" id="PF00583">
    <property type="entry name" value="Acetyltransf_1"/>
    <property type="match status" value="1"/>
</dbReference>
<evidence type="ECO:0000256" key="1">
    <source>
        <dbReference type="ARBA" id="ARBA00022679"/>
    </source>
</evidence>
<dbReference type="Proteomes" id="UP000628448">
    <property type="component" value="Unassembled WGS sequence"/>
</dbReference>
<keyword evidence="5" id="KW-1185">Reference proteome</keyword>
<dbReference type="PROSITE" id="PS51186">
    <property type="entry name" value="GNAT"/>
    <property type="match status" value="1"/>
</dbReference>
<proteinExistence type="predicted"/>
<organism evidence="4 5">
    <name type="scientific">Panacibacter microcysteis</name>
    <dbReference type="NCBI Taxonomy" id="2793269"/>
    <lineage>
        <taxon>Bacteria</taxon>
        <taxon>Pseudomonadati</taxon>
        <taxon>Bacteroidota</taxon>
        <taxon>Chitinophagia</taxon>
        <taxon>Chitinophagales</taxon>
        <taxon>Chitinophagaceae</taxon>
        <taxon>Panacibacter</taxon>
    </lineage>
</organism>
<dbReference type="InterPro" id="IPR000182">
    <property type="entry name" value="GNAT_dom"/>
</dbReference>
<dbReference type="SUPFAM" id="SSF55729">
    <property type="entry name" value="Acyl-CoA N-acyltransferases (Nat)"/>
    <property type="match status" value="1"/>
</dbReference>
<dbReference type="PANTHER" id="PTHR43877:SF2">
    <property type="entry name" value="AMINOALKYLPHOSPHONATE N-ACETYLTRANSFERASE-RELATED"/>
    <property type="match status" value="1"/>
</dbReference>
<dbReference type="AlphaFoldDB" id="A0A931MD72"/>
<evidence type="ECO:0000313" key="5">
    <source>
        <dbReference type="Proteomes" id="UP000628448"/>
    </source>
</evidence>
<dbReference type="InterPro" id="IPR016181">
    <property type="entry name" value="Acyl_CoA_acyltransferase"/>
</dbReference>
<dbReference type="EMBL" id="JADWYR010000002">
    <property type="protein sequence ID" value="MBG9378218.1"/>
    <property type="molecule type" value="Genomic_DNA"/>
</dbReference>
<keyword evidence="2" id="KW-0012">Acyltransferase</keyword>